<dbReference type="Proteomes" id="UP001330749">
    <property type="component" value="Unassembled WGS sequence"/>
</dbReference>
<dbReference type="InterPro" id="IPR027417">
    <property type="entry name" value="P-loop_NTPase"/>
</dbReference>
<dbReference type="RefSeq" id="WP_327967162.1">
    <property type="nucleotide sequence ID" value="NZ_JARMQG010000084.1"/>
</dbReference>
<dbReference type="Gene3D" id="3.30.420.240">
    <property type="match status" value="1"/>
</dbReference>
<evidence type="ECO:0000313" key="1">
    <source>
        <dbReference type="EMBL" id="MED3562261.1"/>
    </source>
</evidence>
<accession>A0ABU6N7S5</accession>
<dbReference type="EMBL" id="JARMQG010000084">
    <property type="protein sequence ID" value="MED3562261.1"/>
    <property type="molecule type" value="Genomic_DNA"/>
</dbReference>
<dbReference type="Gene3D" id="3.40.50.300">
    <property type="entry name" value="P-loop containing nucleotide triphosphate hydrolases"/>
    <property type="match status" value="1"/>
</dbReference>
<name>A0ABU6N7S5_9BACI</name>
<comment type="caution">
    <text evidence="1">The sequence shown here is derived from an EMBL/GenBank/DDBJ whole genome shotgun (WGS) entry which is preliminary data.</text>
</comment>
<evidence type="ECO:0000313" key="2">
    <source>
        <dbReference type="Proteomes" id="UP001330749"/>
    </source>
</evidence>
<keyword evidence="2" id="KW-1185">Reference proteome</keyword>
<protein>
    <submittedName>
        <fullName evidence="1">Terminase</fullName>
    </submittedName>
</protein>
<reference evidence="1 2" key="1">
    <citation type="submission" date="2023-03" db="EMBL/GenBank/DDBJ databases">
        <title>Bacillus Genome Sequencing.</title>
        <authorList>
            <person name="Dunlap C."/>
        </authorList>
    </citation>
    <scope>NUCLEOTIDE SEQUENCE [LARGE SCALE GENOMIC DNA]</scope>
    <source>
        <strain evidence="1 2">B-14544</strain>
    </source>
</reference>
<gene>
    <name evidence="1" type="ORF">P4447_07320</name>
</gene>
<sequence length="632" mass="72309">MDFFIRNSDAQISQRKIEGYLKLAEIIQWGRKSPIKFCEQFLGIQFLDAQKYTFMNSWLAPYNLWCITRNGGKSTLSAPFIMAKGILISGHNSYILSNVSAQSQDTFLKIEKIAKKEISSFTGLTDFFMGELVKSAANTDGFTHSQSGFNYKLYNGSSVTSLSGDVNNNRGKRSSLNVYDESGWTSEEYVVATIPFLLQNSTFRLGGKMDVGTFPKQIPNQRLFISSASSTDSYFYMLYKDYSKRMFMGDKNYFVSDLNCEVMINATFNGKKYPVSLINKDEISAEMRKNKEKALREFYNKFSVDGGDKQVFKRATIVKNSVVRLPVIKNTSKQKRMFVMAYDPAHDYDNSVCMIGEIIEDANVGYRMEICGGVSFVDIGKKKKTPMRTPEQIKQLKRMILDLNGEQKADYENIECLLIDSGAGGHGTTIADYLMEDWTDDNGITHKGFIDSVECKDHVHKFPNAVDKLKLMSPQKYKKEMYDALVEMMNLDLISFTSEYSGDGYLMIPVETGKEIEVESTDQNGNLNVVKEKEIEHKKFKLDFDEELALRNIDLAKEELVNIYRETSANNNYRYDLSKDKENKMNDDRAYCMSMLGWYLQQLRRDNIINKPQEEIDIFNIPTQVSSLNITL</sequence>
<organism evidence="1 2">
    <name type="scientific">Bacillus xiapuensis</name>
    <dbReference type="NCBI Taxonomy" id="2014075"/>
    <lineage>
        <taxon>Bacteria</taxon>
        <taxon>Bacillati</taxon>
        <taxon>Bacillota</taxon>
        <taxon>Bacilli</taxon>
        <taxon>Bacillales</taxon>
        <taxon>Bacillaceae</taxon>
        <taxon>Bacillus</taxon>
    </lineage>
</organism>
<proteinExistence type="predicted"/>